<keyword evidence="1" id="KW-1185">Reference proteome</keyword>
<evidence type="ECO:0008006" key="3">
    <source>
        <dbReference type="Google" id="ProtNLM"/>
    </source>
</evidence>
<proteinExistence type="predicted"/>
<sequence>MFPDGEPLTTWRALLAHHSPYMKELMREVPPGGRVDVSPFCRSDFLTLLNFTYPTRMPIYRQRPRLCRQRFRSGNAISSRHFDWDHPDWGIERKIPEAVKIESK</sequence>
<dbReference type="WBParaSite" id="MBELARI_LOCUS144">
    <property type="protein sequence ID" value="MBELARI_LOCUS144"/>
    <property type="gene ID" value="MBELARI_LOCUS144"/>
</dbReference>
<protein>
    <recommendedName>
        <fullName evidence="3">BTB domain-containing protein</fullName>
    </recommendedName>
</protein>
<evidence type="ECO:0000313" key="1">
    <source>
        <dbReference type="Proteomes" id="UP000887575"/>
    </source>
</evidence>
<dbReference type="Proteomes" id="UP000887575">
    <property type="component" value="Unassembled WGS sequence"/>
</dbReference>
<evidence type="ECO:0000313" key="2">
    <source>
        <dbReference type="WBParaSite" id="MBELARI_LOCUS144"/>
    </source>
</evidence>
<accession>A0AAF3EKB4</accession>
<name>A0AAF3EKB4_9BILA</name>
<dbReference type="AlphaFoldDB" id="A0AAF3EKB4"/>
<reference evidence="2" key="1">
    <citation type="submission" date="2024-02" db="UniProtKB">
        <authorList>
            <consortium name="WormBaseParasite"/>
        </authorList>
    </citation>
    <scope>IDENTIFICATION</scope>
</reference>
<organism evidence="1 2">
    <name type="scientific">Mesorhabditis belari</name>
    <dbReference type="NCBI Taxonomy" id="2138241"/>
    <lineage>
        <taxon>Eukaryota</taxon>
        <taxon>Metazoa</taxon>
        <taxon>Ecdysozoa</taxon>
        <taxon>Nematoda</taxon>
        <taxon>Chromadorea</taxon>
        <taxon>Rhabditida</taxon>
        <taxon>Rhabditina</taxon>
        <taxon>Rhabditomorpha</taxon>
        <taxon>Rhabditoidea</taxon>
        <taxon>Rhabditidae</taxon>
        <taxon>Mesorhabditinae</taxon>
        <taxon>Mesorhabditis</taxon>
    </lineage>
</organism>